<dbReference type="SMART" id="SM00382">
    <property type="entry name" value="AAA"/>
    <property type="match status" value="1"/>
</dbReference>
<keyword evidence="2" id="KW-0547">Nucleotide-binding</keyword>
<feature type="domain" description="ABC transporter" evidence="5">
    <location>
        <begin position="5"/>
        <end position="241"/>
    </location>
</feature>
<keyword evidence="1" id="KW-0813">Transport</keyword>
<keyword evidence="3" id="KW-0067">ATP-binding</keyword>
<dbReference type="PROSITE" id="PS50893">
    <property type="entry name" value="ABC_TRANSPORTER_2"/>
    <property type="match status" value="1"/>
</dbReference>
<dbReference type="InterPro" id="IPR003593">
    <property type="entry name" value="AAA+_ATPase"/>
</dbReference>
<sequence>MQNLLDIENLNLSLDKKRILTDISLSIQEGSFTCITGPNGSGKTTLMKGIAGLLRPDSGRILLEGRDTSSLSSKKIALSVAYVPQDTVIDFEFSAIDIVMMGRSPHIRRFSTENRRDYEIACEAMELTGTLELRDKSIKGMSGGERQRVMIARALAQQPKLLLLDEPTSSLDIHHQIELLDVLKELSKNRGMAIAAAIHDLNLAMQYSDKALLLDKGSVYALGEPENVLSRENVSKVYGIDIYIIENPLTGKPHIIPFKNKAANSL</sequence>
<evidence type="ECO:0000256" key="3">
    <source>
        <dbReference type="ARBA" id="ARBA00022840"/>
    </source>
</evidence>
<evidence type="ECO:0000256" key="4">
    <source>
        <dbReference type="ARBA" id="ARBA00022967"/>
    </source>
</evidence>
<dbReference type="PANTHER" id="PTHR42794">
    <property type="entry name" value="HEMIN IMPORT ATP-BINDING PROTEIN HMUV"/>
    <property type="match status" value="1"/>
</dbReference>
<evidence type="ECO:0000313" key="6">
    <source>
        <dbReference type="EMBL" id="AHM56982.1"/>
    </source>
</evidence>
<dbReference type="GO" id="GO:0005524">
    <property type="term" value="F:ATP binding"/>
    <property type="evidence" value="ECO:0007669"/>
    <property type="project" value="UniProtKB-KW"/>
</dbReference>
<accession>W8TLA5</accession>
<keyword evidence="7" id="KW-1185">Reference proteome</keyword>
<dbReference type="RefSeq" id="WP_025435951.1">
    <property type="nucleotide sequence ID" value="NZ_CP007452.1"/>
</dbReference>
<dbReference type="Gene3D" id="3.40.50.300">
    <property type="entry name" value="P-loop containing nucleotide triphosphate hydrolases"/>
    <property type="match status" value="1"/>
</dbReference>
<dbReference type="GO" id="GO:0016887">
    <property type="term" value="F:ATP hydrolysis activity"/>
    <property type="evidence" value="ECO:0007669"/>
    <property type="project" value="InterPro"/>
</dbReference>
<dbReference type="PROSITE" id="PS00211">
    <property type="entry name" value="ABC_TRANSPORTER_1"/>
    <property type="match status" value="1"/>
</dbReference>
<evidence type="ECO:0000256" key="2">
    <source>
        <dbReference type="ARBA" id="ARBA00022741"/>
    </source>
</evidence>
<dbReference type="HOGENOM" id="CLU_000604_1_11_9"/>
<dbReference type="InterPro" id="IPR017871">
    <property type="entry name" value="ABC_transporter-like_CS"/>
</dbReference>
<dbReference type="InterPro" id="IPR003439">
    <property type="entry name" value="ABC_transporter-like_ATP-bd"/>
</dbReference>
<reference evidence="6 7" key="1">
    <citation type="journal article" date="2014" name="Genome Announc.">
        <title>Complete Genome Sequence of Amino Acid-Utilizing Eubacterium acidaminophilum al-2 (DSM 3953).</title>
        <authorList>
            <person name="Poehlein A."/>
            <person name="Andreesen J.R."/>
            <person name="Daniel R."/>
        </authorList>
    </citation>
    <scope>NUCLEOTIDE SEQUENCE [LARGE SCALE GENOMIC DNA]</scope>
    <source>
        <strain evidence="6 7">DSM 3953</strain>
    </source>
</reference>
<dbReference type="Proteomes" id="UP000019591">
    <property type="component" value="Chromosome"/>
</dbReference>
<organism evidence="6 7">
    <name type="scientific">Peptoclostridium acidaminophilum DSM 3953</name>
    <dbReference type="NCBI Taxonomy" id="1286171"/>
    <lineage>
        <taxon>Bacteria</taxon>
        <taxon>Bacillati</taxon>
        <taxon>Bacillota</taxon>
        <taxon>Clostridia</taxon>
        <taxon>Peptostreptococcales</taxon>
        <taxon>Peptoclostridiaceae</taxon>
        <taxon>Peptoclostridium</taxon>
    </lineage>
</organism>
<dbReference type="InterPro" id="IPR027417">
    <property type="entry name" value="P-loop_NTPase"/>
</dbReference>
<name>W8TLA5_PEPAC</name>
<dbReference type="Pfam" id="PF00005">
    <property type="entry name" value="ABC_tran"/>
    <property type="match status" value="1"/>
</dbReference>
<dbReference type="PATRIC" id="fig|1286171.3.peg.1638"/>
<dbReference type="eggNOG" id="COG1120">
    <property type="taxonomic scope" value="Bacteria"/>
</dbReference>
<dbReference type="FunFam" id="3.40.50.300:FF:000134">
    <property type="entry name" value="Iron-enterobactin ABC transporter ATP-binding protein"/>
    <property type="match status" value="1"/>
</dbReference>
<dbReference type="AlphaFoldDB" id="W8TLA5"/>
<evidence type="ECO:0000259" key="5">
    <source>
        <dbReference type="PROSITE" id="PS50893"/>
    </source>
</evidence>
<dbReference type="STRING" id="1286171.EAL2_c16870"/>
<proteinExistence type="predicted"/>
<dbReference type="CDD" id="cd03214">
    <property type="entry name" value="ABC_Iron-Siderophores_B12_Hemin"/>
    <property type="match status" value="1"/>
</dbReference>
<evidence type="ECO:0000313" key="7">
    <source>
        <dbReference type="Proteomes" id="UP000019591"/>
    </source>
</evidence>
<keyword evidence="6" id="KW-0378">Hydrolase</keyword>
<dbReference type="SUPFAM" id="SSF52540">
    <property type="entry name" value="P-loop containing nucleoside triphosphate hydrolases"/>
    <property type="match status" value="1"/>
</dbReference>
<dbReference type="PANTHER" id="PTHR42794:SF1">
    <property type="entry name" value="HEMIN IMPORT ATP-BINDING PROTEIN HMUV"/>
    <property type="match status" value="1"/>
</dbReference>
<evidence type="ECO:0000256" key="1">
    <source>
        <dbReference type="ARBA" id="ARBA00022448"/>
    </source>
</evidence>
<gene>
    <name evidence="6" type="primary">yfmF</name>
    <name evidence="6" type="ORF">EAL2_c16870</name>
</gene>
<keyword evidence="4" id="KW-1278">Translocase</keyword>
<dbReference type="KEGG" id="eac:EAL2_c16870"/>
<protein>
    <submittedName>
        <fullName evidence="6">ABC-type cobalamin/Fe3+-siderophores transpor t system, ATPase component YfmF</fullName>
        <ecNumber evidence="6">3.6.3.34</ecNumber>
    </submittedName>
</protein>
<dbReference type="EMBL" id="CP007452">
    <property type="protein sequence ID" value="AHM56982.1"/>
    <property type="molecule type" value="Genomic_DNA"/>
</dbReference>
<dbReference type="EC" id="3.6.3.34" evidence="6"/>